<organism evidence="1 2">
    <name type="scientific">Ogataea philodendri</name>
    <dbReference type="NCBI Taxonomy" id="1378263"/>
    <lineage>
        <taxon>Eukaryota</taxon>
        <taxon>Fungi</taxon>
        <taxon>Dikarya</taxon>
        <taxon>Ascomycota</taxon>
        <taxon>Saccharomycotina</taxon>
        <taxon>Pichiomycetes</taxon>
        <taxon>Pichiales</taxon>
        <taxon>Pichiaceae</taxon>
        <taxon>Ogataea</taxon>
    </lineage>
</organism>
<proteinExistence type="predicted"/>
<dbReference type="Proteomes" id="UP000769157">
    <property type="component" value="Unassembled WGS sequence"/>
</dbReference>
<keyword evidence="2" id="KW-1185">Reference proteome</keyword>
<accession>A0A9P8NWB2</accession>
<protein>
    <submittedName>
        <fullName evidence="1">Uncharacterized protein</fullName>
    </submittedName>
</protein>
<comment type="caution">
    <text evidence="1">The sequence shown here is derived from an EMBL/GenBank/DDBJ whole genome shotgun (WGS) entry which is preliminary data.</text>
</comment>
<sequence length="139" mass="14955">MVNLEMLLATEPRATENRNGVGVADLRCAGFAVDAGWINKSRTFCSSFISSRLCCESWDCSSFNPYTTFGCCPRSFSNAWLIGLSEWCSSGKAASSAMAFTESPGYGSRHEPERKMDAVLVSLSKSSSNGSDHPKNGSS</sequence>
<reference evidence="1" key="2">
    <citation type="submission" date="2021-01" db="EMBL/GenBank/DDBJ databases">
        <authorList>
            <person name="Schikora-Tamarit M.A."/>
        </authorList>
    </citation>
    <scope>NUCLEOTIDE SEQUENCE</scope>
    <source>
        <strain evidence="1">CBS6075</strain>
    </source>
</reference>
<dbReference type="RefSeq" id="XP_046057935.1">
    <property type="nucleotide sequence ID" value="XM_046208824.1"/>
</dbReference>
<evidence type="ECO:0000313" key="1">
    <source>
        <dbReference type="EMBL" id="KAH3660224.1"/>
    </source>
</evidence>
<dbReference type="AlphaFoldDB" id="A0A9P8NWB2"/>
<gene>
    <name evidence="1" type="ORF">OGAPHI_007429</name>
</gene>
<reference evidence="1" key="1">
    <citation type="journal article" date="2021" name="Open Biol.">
        <title>Shared evolutionary footprints suggest mitochondrial oxidative damage underlies multiple complex I losses in fungi.</title>
        <authorList>
            <person name="Schikora-Tamarit M.A."/>
            <person name="Marcet-Houben M."/>
            <person name="Nosek J."/>
            <person name="Gabaldon T."/>
        </authorList>
    </citation>
    <scope>NUCLEOTIDE SEQUENCE</scope>
    <source>
        <strain evidence="1">CBS6075</strain>
    </source>
</reference>
<dbReference type="EMBL" id="JAEUBE010000511">
    <property type="protein sequence ID" value="KAH3660224.1"/>
    <property type="molecule type" value="Genomic_DNA"/>
</dbReference>
<name>A0A9P8NWB2_9ASCO</name>
<dbReference type="GeneID" id="70239393"/>
<evidence type="ECO:0000313" key="2">
    <source>
        <dbReference type="Proteomes" id="UP000769157"/>
    </source>
</evidence>